<organism evidence="2 3">
    <name type="scientific">Colocasia esculenta</name>
    <name type="common">Wild taro</name>
    <name type="synonym">Arum esculentum</name>
    <dbReference type="NCBI Taxonomy" id="4460"/>
    <lineage>
        <taxon>Eukaryota</taxon>
        <taxon>Viridiplantae</taxon>
        <taxon>Streptophyta</taxon>
        <taxon>Embryophyta</taxon>
        <taxon>Tracheophyta</taxon>
        <taxon>Spermatophyta</taxon>
        <taxon>Magnoliopsida</taxon>
        <taxon>Liliopsida</taxon>
        <taxon>Araceae</taxon>
        <taxon>Aroideae</taxon>
        <taxon>Colocasieae</taxon>
        <taxon>Colocasia</taxon>
    </lineage>
</organism>
<feature type="non-terminal residue" evidence="2">
    <location>
        <position position="1"/>
    </location>
</feature>
<evidence type="ECO:0000313" key="2">
    <source>
        <dbReference type="EMBL" id="MQM16335.1"/>
    </source>
</evidence>
<sequence>FCVAIDSSGSSCGSNKIKNLIVDGNVGMEFPEDLRKYLGFGWWWFAKITYLLLRNLWVIVGLGNFGQLKVQGRFSWWQLSGF</sequence>
<gene>
    <name evidence="2" type="ORF">Taro_049289</name>
</gene>
<protein>
    <submittedName>
        <fullName evidence="2">Uncharacterized protein</fullName>
    </submittedName>
</protein>
<evidence type="ECO:0000256" key="1">
    <source>
        <dbReference type="SAM" id="Phobius"/>
    </source>
</evidence>
<dbReference type="Proteomes" id="UP000652761">
    <property type="component" value="Unassembled WGS sequence"/>
</dbReference>
<reference evidence="2" key="1">
    <citation type="submission" date="2017-07" db="EMBL/GenBank/DDBJ databases">
        <title>Taro Niue Genome Assembly and Annotation.</title>
        <authorList>
            <person name="Atibalentja N."/>
            <person name="Keating K."/>
            <person name="Fields C.J."/>
        </authorList>
    </citation>
    <scope>NUCLEOTIDE SEQUENCE</scope>
    <source>
        <strain evidence="2">Niue_2</strain>
        <tissue evidence="2">Leaf</tissue>
    </source>
</reference>
<proteinExistence type="predicted"/>
<dbReference type="AlphaFoldDB" id="A0A843XAJ9"/>
<keyword evidence="3" id="KW-1185">Reference proteome</keyword>
<comment type="caution">
    <text evidence="2">The sequence shown here is derived from an EMBL/GenBank/DDBJ whole genome shotgun (WGS) entry which is preliminary data.</text>
</comment>
<feature type="transmembrane region" description="Helical" evidence="1">
    <location>
        <begin position="42"/>
        <end position="65"/>
    </location>
</feature>
<name>A0A843XAJ9_COLES</name>
<keyword evidence="1" id="KW-0812">Transmembrane</keyword>
<keyword evidence="1" id="KW-0472">Membrane</keyword>
<keyword evidence="1" id="KW-1133">Transmembrane helix</keyword>
<accession>A0A843XAJ9</accession>
<dbReference type="EMBL" id="NMUH01006957">
    <property type="protein sequence ID" value="MQM16335.1"/>
    <property type="molecule type" value="Genomic_DNA"/>
</dbReference>
<evidence type="ECO:0000313" key="3">
    <source>
        <dbReference type="Proteomes" id="UP000652761"/>
    </source>
</evidence>